<dbReference type="KEGG" id="atl:Athai_42300"/>
<keyword evidence="2" id="KW-1185">Reference proteome</keyword>
<dbReference type="Proteomes" id="UP000611640">
    <property type="component" value="Chromosome"/>
</dbReference>
<proteinExistence type="predicted"/>
<evidence type="ECO:0000313" key="1">
    <source>
        <dbReference type="EMBL" id="BCJ36727.1"/>
    </source>
</evidence>
<evidence type="ECO:0000313" key="2">
    <source>
        <dbReference type="Proteomes" id="UP000611640"/>
    </source>
</evidence>
<name>A0A7R7HXZ0_9ACTN</name>
<dbReference type="EMBL" id="AP023355">
    <property type="protein sequence ID" value="BCJ36727.1"/>
    <property type="molecule type" value="Genomic_DNA"/>
</dbReference>
<organism evidence="1 2">
    <name type="scientific">Actinocatenispora thailandica</name>
    <dbReference type="NCBI Taxonomy" id="227318"/>
    <lineage>
        <taxon>Bacteria</taxon>
        <taxon>Bacillati</taxon>
        <taxon>Actinomycetota</taxon>
        <taxon>Actinomycetes</taxon>
        <taxon>Micromonosporales</taxon>
        <taxon>Micromonosporaceae</taxon>
        <taxon>Actinocatenispora</taxon>
    </lineage>
</organism>
<dbReference type="AlphaFoldDB" id="A0A7R7HXZ0"/>
<gene>
    <name evidence="1" type="primary">relG</name>
    <name evidence="1" type="ORF">Athai_42300</name>
</gene>
<dbReference type="SUPFAM" id="SSF143011">
    <property type="entry name" value="RelE-like"/>
    <property type="match status" value="1"/>
</dbReference>
<accession>A0A7R7HXZ0</accession>
<sequence length="94" mass="10253">MSGADPYEVGLARPARRALSELLPPDVAAAAAEFITGPLAREPYRVGRPLRGALAGLHSARVGTVWRVLYRIDEPKHAVIVQTIRHRATAYRQG</sequence>
<dbReference type="InterPro" id="IPR035093">
    <property type="entry name" value="RelE/ParE_toxin_dom_sf"/>
</dbReference>
<reference evidence="1 2" key="1">
    <citation type="submission" date="2020-08" db="EMBL/GenBank/DDBJ databases">
        <title>Whole genome shotgun sequence of Actinocatenispora thailandica NBRC 105041.</title>
        <authorList>
            <person name="Komaki H."/>
            <person name="Tamura T."/>
        </authorList>
    </citation>
    <scope>NUCLEOTIDE SEQUENCE [LARGE SCALE GENOMIC DNA]</scope>
    <source>
        <strain evidence="1 2">NBRC 105041</strain>
    </source>
</reference>
<protein>
    <submittedName>
        <fullName evidence="1">Toxin RelG</fullName>
    </submittedName>
</protein>
<dbReference type="Gene3D" id="3.30.2310.20">
    <property type="entry name" value="RelE-like"/>
    <property type="match status" value="1"/>
</dbReference>